<evidence type="ECO:0000256" key="1">
    <source>
        <dbReference type="SAM" id="MobiDB-lite"/>
    </source>
</evidence>
<name>A0A1D8NG27_YARLL</name>
<sequence length="188" mass="20790">MYHLLDIHQLLSMYPPSHLVTLHCSYGGSGHGSRSEFPSVTAIDLSSPSLSSLSSPRLSSPRLSSPRLSSDLPTSSLLFLDLPTAPPQVRRGSLHLAVKRLASNVTATLVSILYPWPLTAVKRVKLQWKGSIEPMSRAAGQLRPGYSSDFRQRAIYRVRAAVRCIEQPRYRSRSFWFPSITPPPPCPG</sequence>
<evidence type="ECO:0000313" key="3">
    <source>
        <dbReference type="Proteomes" id="UP000182444"/>
    </source>
</evidence>
<gene>
    <name evidence="2" type="ORF">YALI1_D32933g</name>
</gene>
<dbReference type="AlphaFoldDB" id="A0A1D8NG27"/>
<evidence type="ECO:0000313" key="2">
    <source>
        <dbReference type="EMBL" id="AOW04604.1"/>
    </source>
</evidence>
<dbReference type="GeneID" id="94583468"/>
<proteinExistence type="predicted"/>
<dbReference type="EMBL" id="CP017556">
    <property type="protein sequence ID" value="AOW04604.1"/>
    <property type="molecule type" value="Genomic_DNA"/>
</dbReference>
<dbReference type="VEuPathDB" id="FungiDB:YALI1_D32933g"/>
<dbReference type="Proteomes" id="UP000182444">
    <property type="component" value="Chromosome 1D"/>
</dbReference>
<organism evidence="2 3">
    <name type="scientific">Yarrowia lipolytica</name>
    <name type="common">Candida lipolytica</name>
    <dbReference type="NCBI Taxonomy" id="4952"/>
    <lineage>
        <taxon>Eukaryota</taxon>
        <taxon>Fungi</taxon>
        <taxon>Dikarya</taxon>
        <taxon>Ascomycota</taxon>
        <taxon>Saccharomycotina</taxon>
        <taxon>Dipodascomycetes</taxon>
        <taxon>Dipodascales</taxon>
        <taxon>Dipodascales incertae sedis</taxon>
        <taxon>Yarrowia</taxon>
    </lineage>
</organism>
<feature type="region of interest" description="Disordered" evidence="1">
    <location>
        <begin position="47"/>
        <end position="71"/>
    </location>
</feature>
<protein>
    <submittedName>
        <fullName evidence="2">Uncharacterized protein</fullName>
    </submittedName>
</protein>
<accession>A0A1D8NG27</accession>
<reference evidence="2 3" key="1">
    <citation type="journal article" date="2016" name="PLoS ONE">
        <title>Sequence Assembly of Yarrowia lipolytica Strain W29/CLIB89 Shows Transposable Element Diversity.</title>
        <authorList>
            <person name="Magnan C."/>
            <person name="Yu J."/>
            <person name="Chang I."/>
            <person name="Jahn E."/>
            <person name="Kanomata Y."/>
            <person name="Wu J."/>
            <person name="Zeller M."/>
            <person name="Oakes M."/>
            <person name="Baldi P."/>
            <person name="Sandmeyer S."/>
        </authorList>
    </citation>
    <scope>NUCLEOTIDE SEQUENCE [LARGE SCALE GENOMIC DNA]</scope>
    <source>
        <strain evidence="3">CLIB89(W29)</strain>
    </source>
</reference>
<dbReference type="RefSeq" id="XP_068138959.1">
    <property type="nucleotide sequence ID" value="XM_068282858.1"/>
</dbReference>